<dbReference type="AlphaFoldDB" id="A0ABC8SC90"/>
<organism evidence="2 3">
    <name type="scientific">Ilex paraguariensis</name>
    <name type="common">yerba mate</name>
    <dbReference type="NCBI Taxonomy" id="185542"/>
    <lineage>
        <taxon>Eukaryota</taxon>
        <taxon>Viridiplantae</taxon>
        <taxon>Streptophyta</taxon>
        <taxon>Embryophyta</taxon>
        <taxon>Tracheophyta</taxon>
        <taxon>Spermatophyta</taxon>
        <taxon>Magnoliopsida</taxon>
        <taxon>eudicotyledons</taxon>
        <taxon>Gunneridae</taxon>
        <taxon>Pentapetalae</taxon>
        <taxon>asterids</taxon>
        <taxon>campanulids</taxon>
        <taxon>Aquifoliales</taxon>
        <taxon>Aquifoliaceae</taxon>
        <taxon>Ilex</taxon>
    </lineage>
</organism>
<protein>
    <submittedName>
        <fullName evidence="2">Uncharacterized protein</fullName>
    </submittedName>
</protein>
<evidence type="ECO:0000313" key="2">
    <source>
        <dbReference type="EMBL" id="CAK9154816.1"/>
    </source>
</evidence>
<dbReference type="EMBL" id="CAUOFW020002587">
    <property type="protein sequence ID" value="CAK9154816.1"/>
    <property type="molecule type" value="Genomic_DNA"/>
</dbReference>
<proteinExistence type="predicted"/>
<sequence>MICQFTEFSIFHCRALVSWSGTRISRRDEGEGADSKGTSPFALSSNSSTGRRSVRNLKSKLASGPSKRGPGHV</sequence>
<reference evidence="2 3" key="1">
    <citation type="submission" date="2024-02" db="EMBL/GenBank/DDBJ databases">
        <authorList>
            <person name="Vignale AGUSTIN F."/>
            <person name="Sosa J E."/>
            <person name="Modenutti C."/>
        </authorList>
    </citation>
    <scope>NUCLEOTIDE SEQUENCE [LARGE SCALE GENOMIC DNA]</scope>
</reference>
<feature type="compositionally biased region" description="Basic and acidic residues" evidence="1">
    <location>
        <begin position="25"/>
        <end position="34"/>
    </location>
</feature>
<feature type="region of interest" description="Disordered" evidence="1">
    <location>
        <begin position="24"/>
        <end position="73"/>
    </location>
</feature>
<accession>A0ABC8SC90</accession>
<keyword evidence="3" id="KW-1185">Reference proteome</keyword>
<feature type="compositionally biased region" description="Polar residues" evidence="1">
    <location>
        <begin position="36"/>
        <end position="51"/>
    </location>
</feature>
<gene>
    <name evidence="2" type="ORF">ILEXP_LOCUS23169</name>
</gene>
<comment type="caution">
    <text evidence="2">The sequence shown here is derived from an EMBL/GenBank/DDBJ whole genome shotgun (WGS) entry which is preliminary data.</text>
</comment>
<dbReference type="Proteomes" id="UP001642360">
    <property type="component" value="Unassembled WGS sequence"/>
</dbReference>
<evidence type="ECO:0000256" key="1">
    <source>
        <dbReference type="SAM" id="MobiDB-lite"/>
    </source>
</evidence>
<name>A0ABC8SC90_9AQUA</name>
<evidence type="ECO:0000313" key="3">
    <source>
        <dbReference type="Proteomes" id="UP001642360"/>
    </source>
</evidence>